<keyword evidence="4" id="KW-1185">Reference proteome</keyword>
<sequence>MSVSQLRIPPTLWAVLGACALASTPALAQDAAPGSLRPPTTSVGLNANRVSMPIGCGASLLPCGQEQASLAALRQPRSLNWAVEVGSLNLASAPRPGWWTGRQGMSLSVVGRQPLFGSSFSLYGRLGTATTTALGDTGAAMAAPVPLGEGSYGMAFGAGVSMDVTQRLSATFGVDSYDLRGPANGGPVRSTSLGLQYRY</sequence>
<evidence type="ECO:0000313" key="3">
    <source>
        <dbReference type="EMBL" id="MVQ29618.1"/>
    </source>
</evidence>
<dbReference type="RefSeq" id="WP_157397603.1">
    <property type="nucleotide sequence ID" value="NZ_WSEL01000003.1"/>
</dbReference>
<evidence type="ECO:0008006" key="5">
    <source>
        <dbReference type="Google" id="ProtNLM"/>
    </source>
</evidence>
<evidence type="ECO:0000256" key="2">
    <source>
        <dbReference type="SAM" id="SignalP"/>
    </source>
</evidence>
<protein>
    <recommendedName>
        <fullName evidence="5">Outer membrane protein beta-barrel domain-containing protein</fullName>
    </recommendedName>
</protein>
<evidence type="ECO:0000256" key="1">
    <source>
        <dbReference type="ARBA" id="ARBA00004442"/>
    </source>
</evidence>
<dbReference type="PROSITE" id="PS51257">
    <property type="entry name" value="PROKAR_LIPOPROTEIN"/>
    <property type="match status" value="1"/>
</dbReference>
<feature type="signal peptide" evidence="2">
    <location>
        <begin position="1"/>
        <end position="28"/>
    </location>
</feature>
<dbReference type="EMBL" id="WSEL01000003">
    <property type="protein sequence ID" value="MVQ29618.1"/>
    <property type="molecule type" value="Genomic_DNA"/>
</dbReference>
<dbReference type="Gene3D" id="2.40.160.20">
    <property type="match status" value="1"/>
</dbReference>
<dbReference type="GO" id="GO:0009279">
    <property type="term" value="C:cell outer membrane"/>
    <property type="evidence" value="ECO:0007669"/>
    <property type="project" value="UniProtKB-SubCell"/>
</dbReference>
<dbReference type="AlphaFoldDB" id="A0A6N8IS06"/>
<proteinExistence type="predicted"/>
<feature type="chain" id="PRO_5026777806" description="Outer membrane protein beta-barrel domain-containing protein" evidence="2">
    <location>
        <begin position="29"/>
        <end position="199"/>
    </location>
</feature>
<dbReference type="Proteomes" id="UP000469385">
    <property type="component" value="Unassembled WGS sequence"/>
</dbReference>
<accession>A0A6N8IS06</accession>
<dbReference type="SUPFAM" id="SSF56925">
    <property type="entry name" value="OMPA-like"/>
    <property type="match status" value="1"/>
</dbReference>
<comment type="subcellular location">
    <subcellularLocation>
        <location evidence="1">Cell outer membrane</location>
    </subcellularLocation>
</comment>
<comment type="caution">
    <text evidence="3">The sequence shown here is derived from an EMBL/GenBank/DDBJ whole genome shotgun (WGS) entry which is preliminary data.</text>
</comment>
<organism evidence="3 4">
    <name type="scientific">Ramlibacter pinisoli</name>
    <dbReference type="NCBI Taxonomy" id="2682844"/>
    <lineage>
        <taxon>Bacteria</taxon>
        <taxon>Pseudomonadati</taxon>
        <taxon>Pseudomonadota</taxon>
        <taxon>Betaproteobacteria</taxon>
        <taxon>Burkholderiales</taxon>
        <taxon>Comamonadaceae</taxon>
        <taxon>Ramlibacter</taxon>
    </lineage>
</organism>
<name>A0A6N8IS06_9BURK</name>
<dbReference type="InterPro" id="IPR011250">
    <property type="entry name" value="OMP/PagP_B-barrel"/>
</dbReference>
<gene>
    <name evidence="3" type="ORF">GON04_09170</name>
</gene>
<keyword evidence="2" id="KW-0732">Signal</keyword>
<reference evidence="3 4" key="1">
    <citation type="submission" date="2019-12" db="EMBL/GenBank/DDBJ databases">
        <authorList>
            <person name="Huq M.A."/>
        </authorList>
    </citation>
    <scope>NUCLEOTIDE SEQUENCE [LARGE SCALE GENOMIC DNA]</scope>
    <source>
        <strain evidence="3 4">MAH-25</strain>
    </source>
</reference>
<evidence type="ECO:0000313" key="4">
    <source>
        <dbReference type="Proteomes" id="UP000469385"/>
    </source>
</evidence>